<gene>
    <name evidence="2" type="ORF">BUFA31_21590</name>
</gene>
<keyword evidence="3" id="KW-1185">Reference proteome</keyword>
<dbReference type="Pfam" id="PF12645">
    <property type="entry name" value="HTH_16"/>
    <property type="match status" value="1"/>
</dbReference>
<evidence type="ECO:0000259" key="1">
    <source>
        <dbReference type="Pfam" id="PF12645"/>
    </source>
</evidence>
<comment type="caution">
    <text evidence="2">The sequence shown here is derived from an EMBL/GenBank/DDBJ whole genome shotgun (WGS) entry which is preliminary data.</text>
</comment>
<proteinExistence type="predicted"/>
<sequence length="84" mass="9955">MKNNQKHNRAVIRRVPLSTIVKAKNGDDTALEKILRHYQGYMLKLSQFELYDASGTVYTCFDEELYQELQFKLVKAILDRFELR</sequence>
<dbReference type="InterPro" id="IPR024760">
    <property type="entry name" value="HTH_dom_conjug_TS-like"/>
</dbReference>
<accession>A0ABQ1E210</accession>
<dbReference type="Proteomes" id="UP000620147">
    <property type="component" value="Unassembled WGS sequence"/>
</dbReference>
<dbReference type="RefSeq" id="WP_188885820.1">
    <property type="nucleotide sequence ID" value="NZ_BLYJ01000031.1"/>
</dbReference>
<reference evidence="2 3" key="1">
    <citation type="submission" date="2020-06" db="EMBL/GenBank/DDBJ databases">
        <title>Characterization of fructooligosaccharide metabolism and fructooligosaccharide-degrading enzymes in human commensal butyrate producers.</title>
        <authorList>
            <person name="Tanno H."/>
            <person name="Fujii T."/>
            <person name="Hirano K."/>
            <person name="Maeno S."/>
            <person name="Tonozuka T."/>
            <person name="Sakamoto M."/>
            <person name="Ohkuma M."/>
            <person name="Tochio T."/>
            <person name="Endo A."/>
        </authorList>
    </citation>
    <scope>NUCLEOTIDE SEQUENCE [LARGE SCALE GENOMIC DNA]</scope>
    <source>
        <strain evidence="2 3">JCM 31056</strain>
    </source>
</reference>
<feature type="domain" description="Helix-turn-helix conjugative transposon-like" evidence="1">
    <location>
        <begin position="18"/>
        <end position="79"/>
    </location>
</feature>
<organism evidence="2 3">
    <name type="scientific">Butyricicoccus faecihominis</name>
    <dbReference type="NCBI Taxonomy" id="1712515"/>
    <lineage>
        <taxon>Bacteria</taxon>
        <taxon>Bacillati</taxon>
        <taxon>Bacillota</taxon>
        <taxon>Clostridia</taxon>
        <taxon>Eubacteriales</taxon>
        <taxon>Butyricicoccaceae</taxon>
        <taxon>Butyricicoccus</taxon>
    </lineage>
</organism>
<evidence type="ECO:0000313" key="3">
    <source>
        <dbReference type="Proteomes" id="UP000620147"/>
    </source>
</evidence>
<dbReference type="EMBL" id="BLYJ01000031">
    <property type="protein sequence ID" value="GFO88995.1"/>
    <property type="molecule type" value="Genomic_DNA"/>
</dbReference>
<evidence type="ECO:0000313" key="2">
    <source>
        <dbReference type="EMBL" id="GFO88995.1"/>
    </source>
</evidence>
<name>A0ABQ1E210_9FIRM</name>
<protein>
    <recommendedName>
        <fullName evidence="1">Helix-turn-helix conjugative transposon-like domain-containing protein</fullName>
    </recommendedName>
</protein>